<proteinExistence type="predicted"/>
<reference evidence="1 2" key="1">
    <citation type="journal article" date="2016" name="Nat. Commun.">
        <title>Thousands of microbial genomes shed light on interconnected biogeochemical processes in an aquifer system.</title>
        <authorList>
            <person name="Anantharaman K."/>
            <person name="Brown C.T."/>
            <person name="Hug L.A."/>
            <person name="Sharon I."/>
            <person name="Castelle C.J."/>
            <person name="Probst A.J."/>
            <person name="Thomas B.C."/>
            <person name="Singh A."/>
            <person name="Wilkins M.J."/>
            <person name="Karaoz U."/>
            <person name="Brodie E.L."/>
            <person name="Williams K.H."/>
            <person name="Hubbard S.S."/>
            <person name="Banfield J.F."/>
        </authorList>
    </citation>
    <scope>NUCLEOTIDE SEQUENCE [LARGE SCALE GENOMIC DNA]</scope>
</reference>
<gene>
    <name evidence="1" type="ORF">A2127_00990</name>
</gene>
<protein>
    <recommendedName>
        <fullName evidence="3">CYTH domain-containing protein</fullName>
    </recommendedName>
</protein>
<comment type="caution">
    <text evidence="1">The sequence shown here is derived from an EMBL/GenBank/DDBJ whole genome shotgun (WGS) entry which is preliminary data.</text>
</comment>
<organism evidence="1 2">
    <name type="scientific">Candidatus Jorgensenbacteria bacterium GWC1_48_12</name>
    <dbReference type="NCBI Taxonomy" id="1798469"/>
    <lineage>
        <taxon>Bacteria</taxon>
        <taxon>Candidatus Joergenseniibacteriota</taxon>
    </lineage>
</organism>
<evidence type="ECO:0008006" key="3">
    <source>
        <dbReference type="Google" id="ProtNLM"/>
    </source>
</evidence>
<name>A0A1F6BSM0_9BACT</name>
<dbReference type="Proteomes" id="UP000179324">
    <property type="component" value="Unassembled WGS sequence"/>
</dbReference>
<evidence type="ECO:0000313" key="1">
    <source>
        <dbReference type="EMBL" id="OGG39527.1"/>
    </source>
</evidence>
<dbReference type="AlphaFoldDB" id="A0A1F6BSM0"/>
<accession>A0A1F6BSM0</accession>
<sequence>MEKNIELELRAEITLGRFDRLIAVLKRRGKLVSRTKRLSVMFWGKINRAEFDIRVRIGSDSDAELVAKRGDHHSYNRVETSQKILKNQFIGIVKILTLLGLKSKVTERENFVFDLGNKIKMSLVKAKSIAYVEIEKMSHIGNVEENKEELLKIADDFNLRVINNAEEFNELCDRLTKFSDWNFDGSPTHVRKLAEMLKSY</sequence>
<dbReference type="EMBL" id="MFKI01000011">
    <property type="protein sequence ID" value="OGG39527.1"/>
    <property type="molecule type" value="Genomic_DNA"/>
</dbReference>
<evidence type="ECO:0000313" key="2">
    <source>
        <dbReference type="Proteomes" id="UP000179324"/>
    </source>
</evidence>